<dbReference type="EMBL" id="MU006355">
    <property type="protein sequence ID" value="KAF2845081.1"/>
    <property type="molecule type" value="Genomic_DNA"/>
</dbReference>
<dbReference type="InterPro" id="IPR052895">
    <property type="entry name" value="HetReg/Transcr_Mod"/>
</dbReference>
<dbReference type="PANTHER" id="PTHR24148">
    <property type="entry name" value="ANKYRIN REPEAT DOMAIN-CONTAINING PROTEIN 39 HOMOLOG-RELATED"/>
    <property type="match status" value="1"/>
</dbReference>
<evidence type="ECO:0000259" key="1">
    <source>
        <dbReference type="Pfam" id="PF06985"/>
    </source>
</evidence>
<evidence type="ECO:0000313" key="2">
    <source>
        <dbReference type="EMBL" id="KAF2845081.1"/>
    </source>
</evidence>
<proteinExistence type="predicted"/>
<keyword evidence="3" id="KW-1185">Reference proteome</keyword>
<dbReference type="AlphaFoldDB" id="A0A6A7APA3"/>
<accession>A0A6A7APA3</accession>
<dbReference type="PANTHER" id="PTHR24148:SF73">
    <property type="entry name" value="HET DOMAIN PROTEIN (AFU_ORTHOLOGUE AFUA_8G01020)"/>
    <property type="match status" value="1"/>
</dbReference>
<gene>
    <name evidence="2" type="ORF">T440DRAFT_284539</name>
</gene>
<protein>
    <submittedName>
        <fullName evidence="2">HET-domain-containing protein</fullName>
    </submittedName>
</protein>
<dbReference type="Proteomes" id="UP000799423">
    <property type="component" value="Unassembled WGS sequence"/>
</dbReference>
<dbReference type="Pfam" id="PF06985">
    <property type="entry name" value="HET"/>
    <property type="match status" value="1"/>
</dbReference>
<feature type="domain" description="Heterokaryon incompatibility" evidence="1">
    <location>
        <begin position="26"/>
        <end position="113"/>
    </location>
</feature>
<sequence length="304" mass="35732">MTSSIFSWDPPQFHVYTVSMKPEEPYIALSYVWGNERDAKYIVYINDEAHAVSSNLYHFICYFRSFPGPARGNQALWIDQLCIDQSNRDERSETVRFMADIYREAAFVVSWLGIDPGMTAAALEFELHKSANALTTLLQNGYFTRLWVVQEVLLARKVHVMCGYTWLRMSHMEEWSRLHEKEMSGVRNSALYLLWDSVHNRFNRRLEQCIERYSFNGCTDPHDRVYALLGLVKKEEQIPVDYAKSVEEVFRDVFELISTRHYDRRELDGFPYETLRTLASHMYVSLEYAEALHSYAQDILEDIL</sequence>
<organism evidence="2 3">
    <name type="scientific">Plenodomus tracheiphilus IPT5</name>
    <dbReference type="NCBI Taxonomy" id="1408161"/>
    <lineage>
        <taxon>Eukaryota</taxon>
        <taxon>Fungi</taxon>
        <taxon>Dikarya</taxon>
        <taxon>Ascomycota</taxon>
        <taxon>Pezizomycotina</taxon>
        <taxon>Dothideomycetes</taxon>
        <taxon>Pleosporomycetidae</taxon>
        <taxon>Pleosporales</taxon>
        <taxon>Pleosporineae</taxon>
        <taxon>Leptosphaeriaceae</taxon>
        <taxon>Plenodomus</taxon>
    </lineage>
</organism>
<dbReference type="InterPro" id="IPR010730">
    <property type="entry name" value="HET"/>
</dbReference>
<evidence type="ECO:0000313" key="3">
    <source>
        <dbReference type="Proteomes" id="UP000799423"/>
    </source>
</evidence>
<name>A0A6A7APA3_9PLEO</name>
<dbReference type="OrthoDB" id="194358at2759"/>
<reference evidence="2" key="1">
    <citation type="submission" date="2020-01" db="EMBL/GenBank/DDBJ databases">
        <authorList>
            <consortium name="DOE Joint Genome Institute"/>
            <person name="Haridas S."/>
            <person name="Albert R."/>
            <person name="Binder M."/>
            <person name="Bloem J."/>
            <person name="Labutti K."/>
            <person name="Salamov A."/>
            <person name="Andreopoulos B."/>
            <person name="Baker S.E."/>
            <person name="Barry K."/>
            <person name="Bills G."/>
            <person name="Bluhm B.H."/>
            <person name="Cannon C."/>
            <person name="Castanera R."/>
            <person name="Culley D.E."/>
            <person name="Daum C."/>
            <person name="Ezra D."/>
            <person name="Gonzalez J.B."/>
            <person name="Henrissat B."/>
            <person name="Kuo A."/>
            <person name="Liang C."/>
            <person name="Lipzen A."/>
            <person name="Lutzoni F."/>
            <person name="Magnuson J."/>
            <person name="Mondo S."/>
            <person name="Nolan M."/>
            <person name="Ohm R."/>
            <person name="Pangilinan J."/>
            <person name="Park H.-J."/>
            <person name="Ramirez L."/>
            <person name="Alfaro M."/>
            <person name="Sun H."/>
            <person name="Tritt A."/>
            <person name="Yoshinaga Y."/>
            <person name="Zwiers L.-H."/>
            <person name="Turgeon B.G."/>
            <person name="Goodwin S.B."/>
            <person name="Spatafora J.W."/>
            <person name="Crous P.W."/>
            <person name="Grigoriev I.V."/>
        </authorList>
    </citation>
    <scope>NUCLEOTIDE SEQUENCE</scope>
    <source>
        <strain evidence="2">IPT5</strain>
    </source>
</reference>